<dbReference type="EMBL" id="CYZF01000011">
    <property type="protein sequence ID" value="CUP32734.1"/>
    <property type="molecule type" value="Genomic_DNA"/>
</dbReference>
<feature type="transmembrane region" description="Helical" evidence="1">
    <location>
        <begin position="126"/>
        <end position="146"/>
    </location>
</feature>
<feature type="transmembrane region" description="Helical" evidence="1">
    <location>
        <begin position="349"/>
        <end position="367"/>
    </location>
</feature>
<keyword evidence="1" id="KW-0812">Transmembrane</keyword>
<dbReference type="Proteomes" id="UP000095419">
    <property type="component" value="Unassembled WGS sequence"/>
</dbReference>
<feature type="transmembrane region" description="Helical" evidence="1">
    <location>
        <begin position="97"/>
        <end position="114"/>
    </location>
</feature>
<dbReference type="AlphaFoldDB" id="A0A174M8H3"/>
<proteinExistence type="predicted"/>
<feature type="transmembrane region" description="Helical" evidence="1">
    <location>
        <begin position="199"/>
        <end position="221"/>
    </location>
</feature>
<evidence type="ECO:0008006" key="4">
    <source>
        <dbReference type="Google" id="ProtNLM"/>
    </source>
</evidence>
<sequence length="393" mass="45753">MKYLFIIPSFYGFISFSLFYLLYRIKLLPYRATYCEMDIICLFTILLFLFSFFCFYRYYRVTLNTISDGKPYPFMSLMIFFYVIGMLGYVLYFRECIGYFGSLNSFFINLVYSGSEIRKATGKVEAQSIILTYFAWVASGVSIFYYLRGKLSFFWIICAILHWLLNLLFVARSRLFMILLMSCIIAIPILLQKKSLKSLLVKGICISFFLIFIFNIIGIWVGKISFEGDSFSRDTILPPFLQSFYYYSTSGFAYLNELIGDDMYTGEPIRIFNPIYKLLNMMGITNVDIPDTILDFITVTSDGNVTNVGTFLEPFWSDGGILYVLIGVIVHSFFFDLLGCLYLKINNGISFYAWSFLCFTNLFICFAPRYNTMYFYIFLLLPFLLGRGIFAVK</sequence>
<keyword evidence="1" id="KW-0472">Membrane</keyword>
<reference evidence="2 3" key="1">
    <citation type="submission" date="2015-09" db="EMBL/GenBank/DDBJ databases">
        <authorList>
            <consortium name="Pathogen Informatics"/>
        </authorList>
    </citation>
    <scope>NUCLEOTIDE SEQUENCE [LARGE SCALE GENOMIC DNA]</scope>
    <source>
        <strain evidence="2 3">2789STDY5608791</strain>
    </source>
</reference>
<evidence type="ECO:0000313" key="3">
    <source>
        <dbReference type="Proteomes" id="UP000095419"/>
    </source>
</evidence>
<protein>
    <recommendedName>
        <fullName evidence="4">Oligosaccharide repeat unit polymerase</fullName>
    </recommendedName>
</protein>
<keyword evidence="1" id="KW-1133">Transmembrane helix</keyword>
<gene>
    <name evidence="2" type="ORF">ERS417307_03482</name>
</gene>
<accession>A0A174M8H3</accession>
<feature type="transmembrane region" description="Helical" evidence="1">
    <location>
        <begin position="6"/>
        <end position="25"/>
    </location>
</feature>
<evidence type="ECO:0000313" key="2">
    <source>
        <dbReference type="EMBL" id="CUP32734.1"/>
    </source>
</evidence>
<feature type="transmembrane region" description="Helical" evidence="1">
    <location>
        <begin position="175"/>
        <end position="192"/>
    </location>
</feature>
<dbReference type="RefSeq" id="WP_057089485.1">
    <property type="nucleotide sequence ID" value="NZ_CYZF01000011.1"/>
</dbReference>
<name>A0A174M8H3_BACUN</name>
<feature type="transmembrane region" description="Helical" evidence="1">
    <location>
        <begin position="37"/>
        <end position="59"/>
    </location>
</feature>
<organism evidence="2 3">
    <name type="scientific">Bacteroides uniformis</name>
    <dbReference type="NCBI Taxonomy" id="820"/>
    <lineage>
        <taxon>Bacteria</taxon>
        <taxon>Pseudomonadati</taxon>
        <taxon>Bacteroidota</taxon>
        <taxon>Bacteroidia</taxon>
        <taxon>Bacteroidales</taxon>
        <taxon>Bacteroidaceae</taxon>
        <taxon>Bacteroides</taxon>
    </lineage>
</organism>
<feature type="transmembrane region" description="Helical" evidence="1">
    <location>
        <begin position="153"/>
        <end position="169"/>
    </location>
</feature>
<feature type="transmembrane region" description="Helical" evidence="1">
    <location>
        <begin position="321"/>
        <end position="342"/>
    </location>
</feature>
<evidence type="ECO:0000256" key="1">
    <source>
        <dbReference type="SAM" id="Phobius"/>
    </source>
</evidence>
<feature type="transmembrane region" description="Helical" evidence="1">
    <location>
        <begin position="373"/>
        <end position="392"/>
    </location>
</feature>
<feature type="transmembrane region" description="Helical" evidence="1">
    <location>
        <begin position="71"/>
        <end position="92"/>
    </location>
</feature>